<dbReference type="Proteomes" id="UP000265520">
    <property type="component" value="Unassembled WGS sequence"/>
</dbReference>
<keyword evidence="2" id="KW-1185">Reference proteome</keyword>
<organism evidence="1 2">
    <name type="scientific">Trifolium medium</name>
    <dbReference type="NCBI Taxonomy" id="97028"/>
    <lineage>
        <taxon>Eukaryota</taxon>
        <taxon>Viridiplantae</taxon>
        <taxon>Streptophyta</taxon>
        <taxon>Embryophyta</taxon>
        <taxon>Tracheophyta</taxon>
        <taxon>Spermatophyta</taxon>
        <taxon>Magnoliopsida</taxon>
        <taxon>eudicotyledons</taxon>
        <taxon>Gunneridae</taxon>
        <taxon>Pentapetalae</taxon>
        <taxon>rosids</taxon>
        <taxon>fabids</taxon>
        <taxon>Fabales</taxon>
        <taxon>Fabaceae</taxon>
        <taxon>Papilionoideae</taxon>
        <taxon>50 kb inversion clade</taxon>
        <taxon>NPAAA clade</taxon>
        <taxon>Hologalegina</taxon>
        <taxon>IRL clade</taxon>
        <taxon>Trifolieae</taxon>
        <taxon>Trifolium</taxon>
    </lineage>
</organism>
<evidence type="ECO:0000313" key="2">
    <source>
        <dbReference type="Proteomes" id="UP000265520"/>
    </source>
</evidence>
<proteinExistence type="predicted"/>
<comment type="caution">
    <text evidence="1">The sequence shown here is derived from an EMBL/GenBank/DDBJ whole genome shotgun (WGS) entry which is preliminary data.</text>
</comment>
<dbReference type="AlphaFoldDB" id="A0A392VPI2"/>
<sequence length="33" mass="3403">MKAKTLNLAVLSTNISICGSGKSSFGLALFSSR</sequence>
<dbReference type="EMBL" id="LXQA011197928">
    <property type="protein sequence ID" value="MCI88625.1"/>
    <property type="molecule type" value="Genomic_DNA"/>
</dbReference>
<reference evidence="1 2" key="1">
    <citation type="journal article" date="2018" name="Front. Plant Sci.">
        <title>Red Clover (Trifolium pratense) and Zigzag Clover (T. medium) - A Picture of Genomic Similarities and Differences.</title>
        <authorList>
            <person name="Dluhosova J."/>
            <person name="Istvanek J."/>
            <person name="Nedelnik J."/>
            <person name="Repkova J."/>
        </authorList>
    </citation>
    <scope>NUCLEOTIDE SEQUENCE [LARGE SCALE GENOMIC DNA]</scope>
    <source>
        <strain evidence="2">cv. 10/8</strain>
        <tissue evidence="1">Leaf</tissue>
    </source>
</reference>
<evidence type="ECO:0000313" key="1">
    <source>
        <dbReference type="EMBL" id="MCI88625.1"/>
    </source>
</evidence>
<name>A0A392VPI2_9FABA</name>
<protein>
    <submittedName>
        <fullName evidence="1">Uncharacterized protein</fullName>
    </submittedName>
</protein>
<feature type="non-terminal residue" evidence="1">
    <location>
        <position position="33"/>
    </location>
</feature>
<accession>A0A392VPI2</accession>